<feature type="signal peptide" evidence="1">
    <location>
        <begin position="1"/>
        <end position="22"/>
    </location>
</feature>
<accession>J4C424</accession>
<dbReference type="RefSeq" id="XP_009691742.1">
    <property type="nucleotide sequence ID" value="XM_009693447.1"/>
</dbReference>
<dbReference type="eggNOG" id="ENOG502TN2R">
    <property type="taxonomic scope" value="Eukaryota"/>
</dbReference>
<evidence type="ECO:0008006" key="4">
    <source>
        <dbReference type="Google" id="ProtNLM"/>
    </source>
</evidence>
<evidence type="ECO:0000313" key="2">
    <source>
        <dbReference type="EMBL" id="BAM41441.1"/>
    </source>
</evidence>
<gene>
    <name evidence="2" type="ORF">TOT_030000702</name>
</gene>
<name>J4C424_THEOR</name>
<protein>
    <recommendedName>
        <fullName evidence="4">SfiI-subtelomeric related protein family member</fullName>
    </recommendedName>
</protein>
<dbReference type="GeneID" id="20715861"/>
<keyword evidence="1" id="KW-0732">Signal</keyword>
<dbReference type="EMBL" id="AP011948">
    <property type="protein sequence ID" value="BAM41441.1"/>
    <property type="molecule type" value="Genomic_DNA"/>
</dbReference>
<dbReference type="Pfam" id="PF04385">
    <property type="entry name" value="FAINT"/>
    <property type="match status" value="1"/>
</dbReference>
<evidence type="ECO:0000256" key="1">
    <source>
        <dbReference type="SAM" id="SignalP"/>
    </source>
</evidence>
<sequence length="1290" mass="145750">MYTYKLYVFVIYLLSLRWTVCASGEEAVSTKTNITFDLRKLKEHGGTSEATANHNVKHTTFTTPEGKVVDKVVYDTVDVWVATNYSGKTLKKLVVTDKRHVLQLLDVVLVNSAADAAQEEHVYYKKQKKEFKVIQERDYKVQKGQLSGRPAMLTDPWFIYDFGDKESYSKFVGQNNYLLDGVWKTTYSPYHGKPSLIRDGTQQLWTLGNDGKHVTRVDIFEFDADKLLVLYVGDFEGKYFHKLKTASQWTSLESESVFNTKANEFKTKYFTTELEYDLAVRPDYNKFLVNRSTVGNLNYLTLFPTKAYSLNKLKFGNEVLWSSDNKENRVYAMKLTLLGYEVKTVQLAVTKGATKLDPQSDVYYYHKDTSNTFKTKTKEEYQAAVDSVKASSDRNASFTYLNTWEQVASKLDLLNYNPEEFTVQTTEGTGGVVTVTLTPKENMWFSSVGFGTVNVWPPSDNSVNNPAVKRVVVVKKNSLLQLVHLTASGTVTLENAGAVDTDYFFKKNGDAFDTVENSTTFDSHKTSLQGEGGLLDPHVHLDVNTEQLDETYYTVTTNREDGVDKKVVAVKTLKVTKLTNFKTDLWTKPSGSSDSHATGYEMYTFGEKKLLKVLVNNGASSTGNTTFEKSGANAQWTAFSDNFNSKLLAMKTPSNWESVELDVSVSPSLTNFDVVATRLKGNRTKLLLTPKKNKKVTKVKLGTTKDFFTTADDNRAHKVELYLETYEAKFVKVFVWKDVTTDNTHQLTEEKHFHNGTNWVTENFDEKLKEFEAEDNTVPFTYSENWVRPPTTFDPKAFSETYFGKADATAELVKTTTYTPREGTAVNKVSLYGDKVWPDGDQPDATKKLVELKVLSKNDMVQLVHLTNAVVATPSTSENLYYKKVTDRYEKLANENEFNMLKNSLSKADEYVDDKVKLDLSATEEASTKLFEKETTLEDGVEKTVVTVKAGKLFEVSASPALWTSTDGSYVTKLERYALDGMQLLVLHITKPSGTTETKYFEKPLSPPVAPSQPALNDKTAFFAKLNKAKAAVTHQDVSLDVQAYNTTDKYEVKQVTEGTATLFKVYPKKTYRVTGLVNGSGNNLWTKSEDGERLVEAFFYVHESNVKFVRAVVWAKDHTDESKDKLLHYKLENGRFVDKDATAFAKELRELTTVPLTPLATETIVQPPPTPSLFRKFYLSDNVDPKVFELTERKKGEYKLKNYTPKQDMFVNMVETQHGVLWKASNVGDVMKSTFFAVKDDTALAHLTVVVNSLPTHLFFKFDTDRWLALDSNTYVDLYTKAGLTSASR</sequence>
<dbReference type="VEuPathDB" id="PiroplasmaDB:TOT_030000702"/>
<keyword evidence="3" id="KW-1185">Reference proteome</keyword>
<dbReference type="Proteomes" id="UP000003786">
    <property type="component" value="Chromosome 3"/>
</dbReference>
<dbReference type="OMA" id="CEPGDTK"/>
<dbReference type="KEGG" id="tot:TOT_030000702"/>
<feature type="chain" id="PRO_5003778145" description="SfiI-subtelomeric related protein family member" evidence="1">
    <location>
        <begin position="23"/>
        <end position="1290"/>
    </location>
</feature>
<organism evidence="2 3">
    <name type="scientific">Theileria orientalis strain Shintoku</name>
    <dbReference type="NCBI Taxonomy" id="869250"/>
    <lineage>
        <taxon>Eukaryota</taxon>
        <taxon>Sar</taxon>
        <taxon>Alveolata</taxon>
        <taxon>Apicomplexa</taxon>
        <taxon>Aconoidasida</taxon>
        <taxon>Piroplasmida</taxon>
        <taxon>Theileriidae</taxon>
        <taxon>Theileria</taxon>
    </lineage>
</organism>
<proteinExistence type="predicted"/>
<evidence type="ECO:0000313" key="3">
    <source>
        <dbReference type="Proteomes" id="UP000003786"/>
    </source>
</evidence>
<reference evidence="2 3" key="1">
    <citation type="journal article" date="2012" name="MBio">
        <title>Comparative genome analysis of three eukaryotic parasites with differing abilities to transform leukocytes reveals key mediators of Theileria-induced leukocyte transformation.</title>
        <authorList>
            <person name="Hayashida K."/>
            <person name="Hara Y."/>
            <person name="Abe T."/>
            <person name="Yamasaki C."/>
            <person name="Toyoda A."/>
            <person name="Kosuge T."/>
            <person name="Suzuki Y."/>
            <person name="Sato Y."/>
            <person name="Kawashima S."/>
            <person name="Katayama T."/>
            <person name="Wakaguri H."/>
            <person name="Inoue N."/>
            <person name="Homma K."/>
            <person name="Tada-Umezaki M."/>
            <person name="Yagi Y."/>
            <person name="Fujii Y."/>
            <person name="Habara T."/>
            <person name="Kanehisa M."/>
            <person name="Watanabe H."/>
            <person name="Ito K."/>
            <person name="Gojobori T."/>
            <person name="Sugawara H."/>
            <person name="Imanishi T."/>
            <person name="Weir W."/>
            <person name="Gardner M."/>
            <person name="Pain A."/>
            <person name="Shiels B."/>
            <person name="Hattori M."/>
            <person name="Nene V."/>
            <person name="Sugimoto C."/>
        </authorList>
    </citation>
    <scope>NUCLEOTIDE SEQUENCE [LARGE SCALE GENOMIC DNA]</scope>
    <source>
        <strain evidence="2 3">Shintoku</strain>
    </source>
</reference>
<dbReference type="OrthoDB" id="361731at2759"/>
<dbReference type="InterPro" id="IPR007480">
    <property type="entry name" value="DUF529"/>
</dbReference>